<dbReference type="EMBL" id="BART01014089">
    <property type="protein sequence ID" value="GAG84715.1"/>
    <property type="molecule type" value="Genomic_DNA"/>
</dbReference>
<dbReference type="GO" id="GO:0000166">
    <property type="term" value="F:nucleotide binding"/>
    <property type="evidence" value="ECO:0007669"/>
    <property type="project" value="InterPro"/>
</dbReference>
<feature type="non-terminal residue" evidence="1">
    <location>
        <position position="41"/>
    </location>
</feature>
<comment type="caution">
    <text evidence="1">The sequence shown here is derived from an EMBL/GenBank/DDBJ whole genome shotgun (WGS) entry which is preliminary data.</text>
</comment>
<gene>
    <name evidence="1" type="ORF">S01H4_28368</name>
</gene>
<dbReference type="Gene3D" id="3.30.980.10">
    <property type="entry name" value="Threonyl-trna Synthetase, Chain A, domain 2"/>
    <property type="match status" value="1"/>
</dbReference>
<dbReference type="SUPFAM" id="SSF55186">
    <property type="entry name" value="ThrRS/AlaRS common domain"/>
    <property type="match status" value="1"/>
</dbReference>
<organism evidence="1">
    <name type="scientific">marine sediment metagenome</name>
    <dbReference type="NCBI Taxonomy" id="412755"/>
    <lineage>
        <taxon>unclassified sequences</taxon>
        <taxon>metagenomes</taxon>
        <taxon>ecological metagenomes</taxon>
    </lineage>
</organism>
<dbReference type="InterPro" id="IPR018163">
    <property type="entry name" value="Thr/Ala-tRNA-synth_IIc_edit"/>
</dbReference>
<sequence>MNERVLGEHAWQSGAAKDVESSRLDISHYKHLTRDEINKIE</sequence>
<protein>
    <submittedName>
        <fullName evidence="1">Uncharacterized protein</fullName>
    </submittedName>
</protein>
<dbReference type="AlphaFoldDB" id="X1APM2"/>
<accession>X1APM2</accession>
<reference evidence="1" key="1">
    <citation type="journal article" date="2014" name="Front. Microbiol.">
        <title>High frequency of phylogenetically diverse reductive dehalogenase-homologous genes in deep subseafloor sedimentary metagenomes.</title>
        <authorList>
            <person name="Kawai M."/>
            <person name="Futagami T."/>
            <person name="Toyoda A."/>
            <person name="Takaki Y."/>
            <person name="Nishi S."/>
            <person name="Hori S."/>
            <person name="Arai W."/>
            <person name="Tsubouchi T."/>
            <person name="Morono Y."/>
            <person name="Uchiyama I."/>
            <person name="Ito T."/>
            <person name="Fujiyama A."/>
            <person name="Inagaki F."/>
            <person name="Takami H."/>
        </authorList>
    </citation>
    <scope>NUCLEOTIDE SEQUENCE</scope>
    <source>
        <strain evidence="1">Expedition CK06-06</strain>
    </source>
</reference>
<name>X1APM2_9ZZZZ</name>
<evidence type="ECO:0000313" key="1">
    <source>
        <dbReference type="EMBL" id="GAG84715.1"/>
    </source>
</evidence>
<proteinExistence type="predicted"/>